<dbReference type="Proteomes" id="UP000326757">
    <property type="component" value="Unassembled WGS sequence"/>
</dbReference>
<dbReference type="SUPFAM" id="SSF56784">
    <property type="entry name" value="HAD-like"/>
    <property type="match status" value="1"/>
</dbReference>
<evidence type="ECO:0000313" key="2">
    <source>
        <dbReference type="Proteomes" id="UP000326757"/>
    </source>
</evidence>
<gene>
    <name evidence="1" type="ORF">EYC80_011131</name>
</gene>
<reference evidence="1 2" key="1">
    <citation type="submission" date="2019-06" db="EMBL/GenBank/DDBJ databases">
        <title>Genome Sequence of the Brown Rot Fungal Pathogen Monilinia laxa.</title>
        <authorList>
            <person name="De Miccolis Angelini R.M."/>
            <person name="Landi L."/>
            <person name="Abate D."/>
            <person name="Pollastro S."/>
            <person name="Romanazzi G."/>
            <person name="Faretra F."/>
        </authorList>
    </citation>
    <scope>NUCLEOTIDE SEQUENCE [LARGE SCALE GENOMIC DNA]</scope>
    <source>
        <strain evidence="1 2">Mlax316</strain>
    </source>
</reference>
<dbReference type="InterPro" id="IPR023214">
    <property type="entry name" value="HAD_sf"/>
</dbReference>
<accession>A0A5N6JP31</accession>
<dbReference type="InterPro" id="IPR036412">
    <property type="entry name" value="HAD-like_sf"/>
</dbReference>
<dbReference type="InterPro" id="IPR052898">
    <property type="entry name" value="ACAD10-like"/>
</dbReference>
<comment type="caution">
    <text evidence="1">The sequence shown here is derived from an EMBL/GenBank/DDBJ whole genome shotgun (WGS) entry which is preliminary data.</text>
</comment>
<proteinExistence type="predicted"/>
<dbReference type="Gene3D" id="3.40.50.1000">
    <property type="entry name" value="HAD superfamily/HAD-like"/>
    <property type="match status" value="1"/>
</dbReference>
<evidence type="ECO:0000313" key="1">
    <source>
        <dbReference type="EMBL" id="KAB8290266.1"/>
    </source>
</evidence>
<dbReference type="EMBL" id="VIGI01000018">
    <property type="protein sequence ID" value="KAB8290266.1"/>
    <property type="molecule type" value="Genomic_DNA"/>
</dbReference>
<organism evidence="1 2">
    <name type="scientific">Monilinia laxa</name>
    <name type="common">Brown rot fungus</name>
    <name type="synonym">Sclerotinia laxa</name>
    <dbReference type="NCBI Taxonomy" id="61186"/>
    <lineage>
        <taxon>Eukaryota</taxon>
        <taxon>Fungi</taxon>
        <taxon>Dikarya</taxon>
        <taxon>Ascomycota</taxon>
        <taxon>Pezizomycotina</taxon>
        <taxon>Leotiomycetes</taxon>
        <taxon>Helotiales</taxon>
        <taxon>Sclerotiniaceae</taxon>
        <taxon>Monilinia</taxon>
    </lineage>
</organism>
<protein>
    <submittedName>
        <fullName evidence="1">Uncharacterized protein</fullName>
    </submittedName>
</protein>
<dbReference type="AlphaFoldDB" id="A0A5N6JP31"/>
<sequence length="295" mass="33159">MSQEDYPINFVLESIDTIMTSEKQPKVMLFDIGGVCVLSPMQAILDFEIANNIPPGWVNYSISRNKPNGFWHRLERGEIDLDQSFFSGFTSDLHNPSFWSTFYKSIREKYSLPAEVPPIPQIDGEALFWSMMDHSRELDPWMYPCLQNLHASKKYTLAGLSNTVIFPPSHPYSTPHPFIPTLFDAFISSAHVHMRKPSPEIYALALNTLRSAHASKNPSSAPLLPSDILFLDDIGENLKAARAAGFRTLKVELGRAYEAVEELERITGLELGGDHPKVPIVFGGKGKAKRRDLKL</sequence>
<dbReference type="PANTHER" id="PTHR47829">
    <property type="entry name" value="HYDROLASE, PUTATIVE (AFU_ORTHOLOGUE AFUA_1G12880)-RELATED"/>
    <property type="match status" value="1"/>
</dbReference>
<dbReference type="PANTHER" id="PTHR47829:SF1">
    <property type="entry name" value="HAD FAMILY PHOSPHATASE"/>
    <property type="match status" value="1"/>
</dbReference>
<dbReference type="CDD" id="cd02603">
    <property type="entry name" value="HAD_sEH-N_like"/>
    <property type="match status" value="1"/>
</dbReference>
<dbReference type="Gene3D" id="1.10.150.240">
    <property type="entry name" value="Putative phosphatase, domain 2"/>
    <property type="match status" value="1"/>
</dbReference>
<keyword evidence="2" id="KW-1185">Reference proteome</keyword>
<dbReference type="InterPro" id="IPR023198">
    <property type="entry name" value="PGP-like_dom2"/>
</dbReference>
<name>A0A5N6JP31_MONLA</name>
<dbReference type="OrthoDB" id="1694274at2759"/>